<dbReference type="EMBL" id="NOXT01000080">
    <property type="protein sequence ID" value="OYQ32202.1"/>
    <property type="molecule type" value="Genomic_DNA"/>
</dbReference>
<sequence length="224" mass="23907">MAMIASGIIAQLRIGRPQPIAGVALPSAYHRQPVAGPVAVHELGLAGDQVGNTRVHGGPDKAVYAYPLSGYAGWIAEFPDFAERFVPGAMGENLVVDGLDEASLCLGDVIRCGSATLQIAQIREPCSTFAAVLGSKRVVKAMTLSGRCGWYFRVLEGGAIAAGDGHDVIERPHGDWPIRRFTPIAAGRAGKLDELEELAAMAALTPRWRQKLAQRAEQLRRGPF</sequence>
<dbReference type="PANTHER" id="PTHR30212:SF2">
    <property type="entry name" value="PROTEIN YIIM"/>
    <property type="match status" value="1"/>
</dbReference>
<dbReference type="InterPro" id="IPR011037">
    <property type="entry name" value="Pyrv_Knase-like_insert_dom_sf"/>
</dbReference>
<dbReference type="GO" id="GO:0003824">
    <property type="term" value="F:catalytic activity"/>
    <property type="evidence" value="ECO:0007669"/>
    <property type="project" value="InterPro"/>
</dbReference>
<keyword evidence="3" id="KW-1185">Reference proteome</keyword>
<dbReference type="PANTHER" id="PTHR30212">
    <property type="entry name" value="PROTEIN YIIM"/>
    <property type="match status" value="1"/>
</dbReference>
<organism evidence="2 3">
    <name type="scientific">Sandarakinorhabdus cyanobacteriorum</name>
    <dbReference type="NCBI Taxonomy" id="1981098"/>
    <lineage>
        <taxon>Bacteria</taxon>
        <taxon>Pseudomonadati</taxon>
        <taxon>Pseudomonadota</taxon>
        <taxon>Alphaproteobacteria</taxon>
        <taxon>Sphingomonadales</taxon>
        <taxon>Sphingosinicellaceae</taxon>
        <taxon>Sandarakinorhabdus</taxon>
    </lineage>
</organism>
<evidence type="ECO:0000259" key="1">
    <source>
        <dbReference type="PROSITE" id="PS51340"/>
    </source>
</evidence>
<dbReference type="AlphaFoldDB" id="A0A255YSL1"/>
<dbReference type="SUPFAM" id="SSF50800">
    <property type="entry name" value="PK beta-barrel domain-like"/>
    <property type="match status" value="1"/>
</dbReference>
<dbReference type="GO" id="GO:0030170">
    <property type="term" value="F:pyridoxal phosphate binding"/>
    <property type="evidence" value="ECO:0007669"/>
    <property type="project" value="InterPro"/>
</dbReference>
<accession>A0A255YSL1</accession>
<dbReference type="PROSITE" id="PS51340">
    <property type="entry name" value="MOSC"/>
    <property type="match status" value="1"/>
</dbReference>
<dbReference type="GO" id="GO:0030151">
    <property type="term" value="F:molybdenum ion binding"/>
    <property type="evidence" value="ECO:0007669"/>
    <property type="project" value="InterPro"/>
</dbReference>
<dbReference type="Proteomes" id="UP000216991">
    <property type="component" value="Unassembled WGS sequence"/>
</dbReference>
<name>A0A255YSL1_9SPHN</name>
<dbReference type="InterPro" id="IPR052353">
    <property type="entry name" value="Benzoxazolinone_Detox_Enz"/>
</dbReference>
<evidence type="ECO:0000313" key="3">
    <source>
        <dbReference type="Proteomes" id="UP000216991"/>
    </source>
</evidence>
<protein>
    <recommendedName>
        <fullName evidence="1">MOSC domain-containing protein</fullName>
    </recommendedName>
</protein>
<dbReference type="InterPro" id="IPR005302">
    <property type="entry name" value="MoCF_Sase_C"/>
</dbReference>
<dbReference type="Pfam" id="PF03473">
    <property type="entry name" value="MOSC"/>
    <property type="match status" value="1"/>
</dbReference>
<gene>
    <name evidence="2" type="ORF">CHU93_03610</name>
</gene>
<dbReference type="OrthoDB" id="9786134at2"/>
<feature type="domain" description="MOSC" evidence="1">
    <location>
        <begin position="32"/>
        <end position="169"/>
    </location>
</feature>
<evidence type="ECO:0000313" key="2">
    <source>
        <dbReference type="EMBL" id="OYQ32202.1"/>
    </source>
</evidence>
<proteinExistence type="predicted"/>
<comment type="caution">
    <text evidence="2">The sequence shown here is derived from an EMBL/GenBank/DDBJ whole genome shotgun (WGS) entry which is preliminary data.</text>
</comment>
<dbReference type="Gene3D" id="2.40.33.20">
    <property type="entry name" value="PK beta-barrel domain-like"/>
    <property type="match status" value="1"/>
</dbReference>
<reference evidence="2 3" key="1">
    <citation type="submission" date="2017-07" db="EMBL/GenBank/DDBJ databases">
        <title>Sandarakinorhabdus cyanobacteriorum sp. nov., a novel bacterium isolated from cyanobacterial aggregates in a eutrophic lake.</title>
        <authorList>
            <person name="Cai H."/>
        </authorList>
    </citation>
    <scope>NUCLEOTIDE SEQUENCE [LARGE SCALE GENOMIC DNA]</scope>
    <source>
        <strain evidence="2 3">TH057</strain>
    </source>
</reference>